<reference evidence="4" key="1">
    <citation type="submission" date="2021-04" db="EMBL/GenBank/DDBJ databases">
        <title>Isolation of p-tert-butylphenol degrading bacteria Sphingobium phenoxybenzoativorans Tas13 from active sludge.</title>
        <authorList>
            <person name="Li Y."/>
        </authorList>
    </citation>
    <scope>NUCLEOTIDE SEQUENCE</scope>
    <source>
        <strain evidence="4">Tas13</strain>
    </source>
</reference>
<keyword evidence="5" id="KW-1185">Reference proteome</keyword>
<evidence type="ECO:0000259" key="2">
    <source>
        <dbReference type="Pfam" id="PF02771"/>
    </source>
</evidence>
<dbReference type="Pfam" id="PF08028">
    <property type="entry name" value="Acyl-CoA_dh_2"/>
    <property type="match status" value="1"/>
</dbReference>
<dbReference type="InterPro" id="IPR009100">
    <property type="entry name" value="AcylCoA_DH/oxidase_NM_dom_sf"/>
</dbReference>
<proteinExistence type="predicted"/>
<dbReference type="OrthoDB" id="7316074at2"/>
<evidence type="ECO:0000313" key="5">
    <source>
        <dbReference type="Proteomes" id="UP000681425"/>
    </source>
</evidence>
<dbReference type="Gene3D" id="2.40.110.10">
    <property type="entry name" value="Butyryl-CoA Dehydrogenase, subunit A, domain 2"/>
    <property type="match status" value="1"/>
</dbReference>
<dbReference type="InterPro" id="IPR037069">
    <property type="entry name" value="AcylCoA_DH/ox_N_sf"/>
</dbReference>
<dbReference type="Gene3D" id="1.20.140.10">
    <property type="entry name" value="Butyryl-CoA Dehydrogenase, subunit A, domain 3"/>
    <property type="match status" value="1"/>
</dbReference>
<dbReference type="InterPro" id="IPR036250">
    <property type="entry name" value="AcylCo_DH-like_C"/>
</dbReference>
<dbReference type="PANTHER" id="PTHR43884:SF12">
    <property type="entry name" value="ISOVALERYL-COA DEHYDROGENASE, MITOCHONDRIAL-RELATED"/>
    <property type="match status" value="1"/>
</dbReference>
<evidence type="ECO:0000256" key="1">
    <source>
        <dbReference type="ARBA" id="ARBA00023002"/>
    </source>
</evidence>
<dbReference type="AlphaFoldDB" id="A0A975K4E7"/>
<keyword evidence="1" id="KW-0560">Oxidoreductase</keyword>
<organism evidence="4 5">
    <name type="scientific">Sphingobium phenoxybenzoativorans</name>
    <dbReference type="NCBI Taxonomy" id="1592790"/>
    <lineage>
        <taxon>Bacteria</taxon>
        <taxon>Pseudomonadati</taxon>
        <taxon>Pseudomonadota</taxon>
        <taxon>Alphaproteobacteria</taxon>
        <taxon>Sphingomonadales</taxon>
        <taxon>Sphingomonadaceae</taxon>
        <taxon>Sphingobium</taxon>
    </lineage>
</organism>
<dbReference type="EMBL" id="CP073910">
    <property type="protein sequence ID" value="QUT04611.1"/>
    <property type="molecule type" value="Genomic_DNA"/>
</dbReference>
<evidence type="ECO:0000259" key="3">
    <source>
        <dbReference type="Pfam" id="PF08028"/>
    </source>
</evidence>
<dbReference type="Gene3D" id="1.10.540.10">
    <property type="entry name" value="Acyl-CoA dehydrogenase/oxidase, N-terminal domain"/>
    <property type="match status" value="1"/>
</dbReference>
<name>A0A975K4E7_9SPHN</name>
<dbReference type="SUPFAM" id="SSF47203">
    <property type="entry name" value="Acyl-CoA dehydrogenase C-terminal domain-like"/>
    <property type="match status" value="1"/>
</dbReference>
<dbReference type="InterPro" id="IPR013107">
    <property type="entry name" value="Acyl-CoA_DH_C"/>
</dbReference>
<feature type="domain" description="Acyl-CoA dehydrogenase/oxidase N-terminal" evidence="2">
    <location>
        <begin position="18"/>
        <end position="99"/>
    </location>
</feature>
<gene>
    <name evidence="4" type="ORF">KFK14_16400</name>
</gene>
<dbReference type="InterPro" id="IPR013786">
    <property type="entry name" value="AcylCoA_DH/ox_N"/>
</dbReference>
<dbReference type="RefSeq" id="WP_070154131.1">
    <property type="nucleotide sequence ID" value="NZ_CP073910.1"/>
</dbReference>
<dbReference type="Pfam" id="PF02771">
    <property type="entry name" value="Acyl-CoA_dh_N"/>
    <property type="match status" value="1"/>
</dbReference>
<dbReference type="Proteomes" id="UP000681425">
    <property type="component" value="Chromosome"/>
</dbReference>
<evidence type="ECO:0000313" key="4">
    <source>
        <dbReference type="EMBL" id="QUT04611.1"/>
    </source>
</evidence>
<protein>
    <submittedName>
        <fullName evidence="4">Acyl-CoA dehydrogenase family protein</fullName>
    </submittedName>
</protein>
<dbReference type="SUPFAM" id="SSF56645">
    <property type="entry name" value="Acyl-CoA dehydrogenase NM domain-like"/>
    <property type="match status" value="1"/>
</dbReference>
<accession>A0A975K4E7</accession>
<dbReference type="GO" id="GO:0050660">
    <property type="term" value="F:flavin adenine dinucleotide binding"/>
    <property type="evidence" value="ECO:0007669"/>
    <property type="project" value="InterPro"/>
</dbReference>
<dbReference type="PIRSF" id="PIRSF016578">
    <property type="entry name" value="HsaA"/>
    <property type="match status" value="1"/>
</dbReference>
<dbReference type="GO" id="GO:0003995">
    <property type="term" value="F:acyl-CoA dehydrogenase activity"/>
    <property type="evidence" value="ECO:0007669"/>
    <property type="project" value="TreeGrafter"/>
</dbReference>
<dbReference type="InterPro" id="IPR046373">
    <property type="entry name" value="Acyl-CoA_Oxase/DH_mid-dom_sf"/>
</dbReference>
<sequence>MASNANMKSAASAIPTDEELLERAREIRPRLVERQGETEARSFYPESTHEEFTNAGFYKMLVPKRYGGYECDVLTYFRIVREVARGCPSTGWMLSQSINHTLTVASFFAERAQAEIFASGEFRAPLTAKPEGTAEKVEGGWKINGFFHYNSGAPYSTHMMSHVFLIDPETGKKGAPMMFIAPRDTYEIMDDWGDVLGLRGSGSHSIKVVDAIIPSDYATPGQTFLTMDPKSAIGMDLHGNPLYGGSTLSFYMLGGSNVATGTAKGAVDCYEELMGSKTIPSPPFTPRSSDADYQRWFGRSVGQIATAECALDAVAREWIDLSARKAWKREEDVRFVGIGHEVVNNLAWKAIQEVVRTCGSTRIRRGERMERLWRDYSQLFSHGWQFLYDLSARDLSRERVPPLAAEPGNDWSPTFVEGAKTPVIGV</sequence>
<dbReference type="KEGG" id="spph:KFK14_16400"/>
<feature type="domain" description="Acyl-CoA dehydrogenase C-terminal" evidence="3">
    <location>
        <begin position="256"/>
        <end position="378"/>
    </location>
</feature>
<dbReference type="PANTHER" id="PTHR43884">
    <property type="entry name" value="ACYL-COA DEHYDROGENASE"/>
    <property type="match status" value="1"/>
</dbReference>